<dbReference type="PANTHER" id="PTHR31672">
    <property type="entry name" value="BNACNNG10540D PROTEIN"/>
    <property type="match status" value="1"/>
</dbReference>
<protein>
    <submittedName>
        <fullName evidence="2">F-box protein</fullName>
    </submittedName>
</protein>
<gene>
    <name evidence="2" type="ORF">O6P43_001697</name>
</gene>
<dbReference type="EMBL" id="JARAOO010000001">
    <property type="protein sequence ID" value="KAJ7982590.1"/>
    <property type="molecule type" value="Genomic_DNA"/>
</dbReference>
<evidence type="ECO:0000259" key="1">
    <source>
        <dbReference type="Pfam" id="PF08268"/>
    </source>
</evidence>
<dbReference type="InterPro" id="IPR017451">
    <property type="entry name" value="F-box-assoc_interact_dom"/>
</dbReference>
<evidence type="ECO:0000313" key="3">
    <source>
        <dbReference type="Proteomes" id="UP001163823"/>
    </source>
</evidence>
<dbReference type="Pfam" id="PF08268">
    <property type="entry name" value="FBA_3"/>
    <property type="match status" value="1"/>
</dbReference>
<dbReference type="PANTHER" id="PTHR31672:SF11">
    <property type="entry name" value="F-BOX PROTEIN CPR1-LIKE ISOFORM X2"/>
    <property type="match status" value="1"/>
</dbReference>
<comment type="caution">
    <text evidence="2">The sequence shown here is derived from an EMBL/GenBank/DDBJ whole genome shotgun (WGS) entry which is preliminary data.</text>
</comment>
<reference evidence="2 3" key="1">
    <citation type="journal article" date="2023" name="Science">
        <title>Elucidation of the pathway for biosynthesis of saponin adjuvants from the soapbark tree.</title>
        <authorList>
            <person name="Reed J."/>
            <person name="Orme A."/>
            <person name="El-Demerdash A."/>
            <person name="Owen C."/>
            <person name="Martin L.B.B."/>
            <person name="Misra R.C."/>
            <person name="Kikuchi S."/>
            <person name="Rejzek M."/>
            <person name="Martin A.C."/>
            <person name="Harkess A."/>
            <person name="Leebens-Mack J."/>
            <person name="Louveau T."/>
            <person name="Stephenson M.J."/>
            <person name="Osbourn A."/>
        </authorList>
    </citation>
    <scope>NUCLEOTIDE SEQUENCE [LARGE SCALE GENOMIC DNA]</scope>
    <source>
        <strain evidence="2">S10</strain>
    </source>
</reference>
<organism evidence="2 3">
    <name type="scientific">Quillaja saponaria</name>
    <name type="common">Soap bark tree</name>
    <dbReference type="NCBI Taxonomy" id="32244"/>
    <lineage>
        <taxon>Eukaryota</taxon>
        <taxon>Viridiplantae</taxon>
        <taxon>Streptophyta</taxon>
        <taxon>Embryophyta</taxon>
        <taxon>Tracheophyta</taxon>
        <taxon>Spermatophyta</taxon>
        <taxon>Magnoliopsida</taxon>
        <taxon>eudicotyledons</taxon>
        <taxon>Gunneridae</taxon>
        <taxon>Pentapetalae</taxon>
        <taxon>rosids</taxon>
        <taxon>fabids</taxon>
        <taxon>Fabales</taxon>
        <taxon>Quillajaceae</taxon>
        <taxon>Quillaja</taxon>
    </lineage>
</organism>
<feature type="domain" description="F-box associated beta-propeller type 3" evidence="1">
    <location>
        <begin position="100"/>
        <end position="331"/>
    </location>
</feature>
<sequence length="356" mass="40173">MDKSGGIGNAAFLKIVEKRALSKKKEETLVPYLPKDCVSNILSSIPIESPQTFSVEAKYLQSTSVPVLSRPILDPTSMFCIQFVEFKDGKSNIKGYNISCLGKIRATCNGLILLDNKLKKGALVVLNPVTRKQISLPVGTIYPTHDESYGFAFSSHTGKYKVIHLFRDKLGFVSCEILNLETRCWREFNGPSFGLFGWFGYEPVSAIGALHWVPKIDHNDFIVSIEVDEEKFHTIVLPKSSRIYDGLVEINGYLGFVTHEAEVNHIDIWILKGITGEVWIKHHSITAGCILDMVPLMSLRINEEMIFKRDENGSFYSYDFKLQLMRKVEMENGCFPLYNSHLPHVNSLVAWSSGQK</sequence>
<dbReference type="NCBIfam" id="TIGR01640">
    <property type="entry name" value="F_box_assoc_1"/>
    <property type="match status" value="1"/>
</dbReference>
<proteinExistence type="predicted"/>
<dbReference type="Proteomes" id="UP001163823">
    <property type="component" value="Chromosome 1"/>
</dbReference>
<name>A0AAD7QJD7_QUISA</name>
<dbReference type="KEGG" id="qsa:O6P43_001697"/>
<dbReference type="InterPro" id="IPR013187">
    <property type="entry name" value="F-box-assoc_dom_typ3"/>
</dbReference>
<evidence type="ECO:0000313" key="2">
    <source>
        <dbReference type="EMBL" id="KAJ7982590.1"/>
    </source>
</evidence>
<accession>A0AAD7QJD7</accession>
<dbReference type="AlphaFoldDB" id="A0AAD7QJD7"/>
<dbReference type="InterPro" id="IPR050796">
    <property type="entry name" value="SCF_F-box_component"/>
</dbReference>
<keyword evidence="3" id="KW-1185">Reference proteome</keyword>